<dbReference type="Proteomes" id="UP001642487">
    <property type="component" value="Chromosome 4"/>
</dbReference>
<gene>
    <name evidence="2" type="ORF">CITCOLO1_LOCUS11812</name>
</gene>
<evidence type="ECO:0008006" key="4">
    <source>
        <dbReference type="Google" id="ProtNLM"/>
    </source>
</evidence>
<protein>
    <recommendedName>
        <fullName evidence="4">Secreted protein</fullName>
    </recommendedName>
</protein>
<accession>A0ABP0YHE0</accession>
<evidence type="ECO:0000313" key="2">
    <source>
        <dbReference type="EMBL" id="CAK9319794.1"/>
    </source>
</evidence>
<feature type="transmembrane region" description="Helical" evidence="1">
    <location>
        <begin position="7"/>
        <end position="30"/>
    </location>
</feature>
<keyword evidence="1" id="KW-0472">Membrane</keyword>
<keyword evidence="3" id="KW-1185">Reference proteome</keyword>
<proteinExistence type="predicted"/>
<keyword evidence="1" id="KW-0812">Transmembrane</keyword>
<name>A0ABP0YHE0_9ROSI</name>
<evidence type="ECO:0000256" key="1">
    <source>
        <dbReference type="SAM" id="Phobius"/>
    </source>
</evidence>
<keyword evidence="1" id="KW-1133">Transmembrane helix</keyword>
<reference evidence="2 3" key="1">
    <citation type="submission" date="2024-03" db="EMBL/GenBank/DDBJ databases">
        <authorList>
            <person name="Gkanogiannis A."/>
            <person name="Becerra Lopez-Lavalle L."/>
        </authorList>
    </citation>
    <scope>NUCLEOTIDE SEQUENCE [LARGE SCALE GENOMIC DNA]</scope>
</reference>
<organism evidence="2 3">
    <name type="scientific">Citrullus colocynthis</name>
    <name type="common">colocynth</name>
    <dbReference type="NCBI Taxonomy" id="252529"/>
    <lineage>
        <taxon>Eukaryota</taxon>
        <taxon>Viridiplantae</taxon>
        <taxon>Streptophyta</taxon>
        <taxon>Embryophyta</taxon>
        <taxon>Tracheophyta</taxon>
        <taxon>Spermatophyta</taxon>
        <taxon>Magnoliopsida</taxon>
        <taxon>eudicotyledons</taxon>
        <taxon>Gunneridae</taxon>
        <taxon>Pentapetalae</taxon>
        <taxon>rosids</taxon>
        <taxon>fabids</taxon>
        <taxon>Cucurbitales</taxon>
        <taxon>Cucurbitaceae</taxon>
        <taxon>Benincaseae</taxon>
        <taxon>Citrullus</taxon>
    </lineage>
</organism>
<sequence>MRPAPKLLAGTIFFFFPISFGFWSLCFSPSNFPPLFHTHFSASHHLRSALTRKTFGFFFKFIRLLMLFLI</sequence>
<evidence type="ECO:0000313" key="3">
    <source>
        <dbReference type="Proteomes" id="UP001642487"/>
    </source>
</evidence>
<dbReference type="EMBL" id="OZ021738">
    <property type="protein sequence ID" value="CAK9319794.1"/>
    <property type="molecule type" value="Genomic_DNA"/>
</dbReference>